<evidence type="ECO:0000256" key="4">
    <source>
        <dbReference type="ARBA" id="ARBA00022741"/>
    </source>
</evidence>
<dbReference type="CDD" id="cd15491">
    <property type="entry name" value="selB_III"/>
    <property type="match status" value="1"/>
</dbReference>
<dbReference type="Gene3D" id="3.40.50.300">
    <property type="entry name" value="P-loop containing nucleotide triphosphate hydrolases"/>
    <property type="match status" value="1"/>
</dbReference>
<dbReference type="InterPro" id="IPR009001">
    <property type="entry name" value="Transl_elong_EF1A/Init_IF2_C"/>
</dbReference>
<organism evidence="10 11">
    <name type="scientific">Metabacillus herbersteinensis</name>
    <dbReference type="NCBI Taxonomy" id="283816"/>
    <lineage>
        <taxon>Bacteria</taxon>
        <taxon>Bacillati</taxon>
        <taxon>Bacillota</taxon>
        <taxon>Bacilli</taxon>
        <taxon>Bacillales</taxon>
        <taxon>Bacillaceae</taxon>
        <taxon>Metabacillus</taxon>
    </lineage>
</organism>
<gene>
    <name evidence="10" type="primary">selB</name>
    <name evidence="10" type="ORF">ACFFIX_03175</name>
</gene>
<evidence type="ECO:0000256" key="1">
    <source>
        <dbReference type="ARBA" id="ARBA00004496"/>
    </source>
</evidence>
<dbReference type="Pfam" id="PF25461">
    <property type="entry name" value="Beta-barrel_SelB"/>
    <property type="match status" value="1"/>
</dbReference>
<dbReference type="InterPro" id="IPR015190">
    <property type="entry name" value="Elong_fac_SelB-wing-hlx_typ-2"/>
</dbReference>
<dbReference type="InterPro" id="IPR027417">
    <property type="entry name" value="P-loop_NTPase"/>
</dbReference>
<dbReference type="InterPro" id="IPR036388">
    <property type="entry name" value="WH-like_DNA-bd_sf"/>
</dbReference>
<dbReference type="InterPro" id="IPR015191">
    <property type="entry name" value="SelB_WHD4"/>
</dbReference>
<keyword evidence="6" id="KW-0342">GTP-binding</keyword>
<keyword evidence="10" id="KW-0251">Elongation factor</keyword>
<protein>
    <recommendedName>
        <fullName evidence="2">Selenocysteine-specific elongation factor</fullName>
    </recommendedName>
    <alternativeName>
        <fullName evidence="8">SelB translation factor</fullName>
    </alternativeName>
</protein>
<dbReference type="Gene3D" id="2.40.30.10">
    <property type="entry name" value="Translation factors"/>
    <property type="match status" value="1"/>
</dbReference>
<dbReference type="InterPro" id="IPR009000">
    <property type="entry name" value="Transl_B-barrel_sf"/>
</dbReference>
<comment type="caution">
    <text evidence="10">The sequence shown here is derived from an EMBL/GenBank/DDBJ whole genome shotgun (WGS) entry which is preliminary data.</text>
</comment>
<dbReference type="Proteomes" id="UP001589854">
    <property type="component" value="Unassembled WGS sequence"/>
</dbReference>
<dbReference type="Pfam" id="PF00009">
    <property type="entry name" value="GTP_EFTU"/>
    <property type="match status" value="1"/>
</dbReference>
<dbReference type="CDD" id="cd04171">
    <property type="entry name" value="SelB"/>
    <property type="match status" value="1"/>
</dbReference>
<dbReference type="NCBIfam" id="TIGR00231">
    <property type="entry name" value="small_GTP"/>
    <property type="match status" value="1"/>
</dbReference>
<evidence type="ECO:0000256" key="6">
    <source>
        <dbReference type="ARBA" id="ARBA00023134"/>
    </source>
</evidence>
<dbReference type="RefSeq" id="WP_378930462.1">
    <property type="nucleotide sequence ID" value="NZ_JBHLVO010000002.1"/>
</dbReference>
<accession>A0ABV6GB79</accession>
<evidence type="ECO:0000313" key="11">
    <source>
        <dbReference type="Proteomes" id="UP001589854"/>
    </source>
</evidence>
<dbReference type="Pfam" id="PF09106">
    <property type="entry name" value="WHD_2nd_SelB"/>
    <property type="match status" value="1"/>
</dbReference>
<dbReference type="SUPFAM" id="SSF50447">
    <property type="entry name" value="Translation proteins"/>
    <property type="match status" value="1"/>
</dbReference>
<feature type="domain" description="Tr-type G" evidence="9">
    <location>
        <begin position="1"/>
        <end position="172"/>
    </location>
</feature>
<dbReference type="Pfam" id="PF03144">
    <property type="entry name" value="GTP_EFTU_D2"/>
    <property type="match status" value="1"/>
</dbReference>
<evidence type="ECO:0000256" key="7">
    <source>
        <dbReference type="ARBA" id="ARBA00025526"/>
    </source>
</evidence>
<dbReference type="GO" id="GO:0003746">
    <property type="term" value="F:translation elongation factor activity"/>
    <property type="evidence" value="ECO:0007669"/>
    <property type="project" value="UniProtKB-KW"/>
</dbReference>
<reference evidence="10 11" key="1">
    <citation type="submission" date="2024-09" db="EMBL/GenBank/DDBJ databases">
        <authorList>
            <person name="Sun Q."/>
            <person name="Mori K."/>
        </authorList>
    </citation>
    <scope>NUCLEOTIDE SEQUENCE [LARGE SCALE GENOMIC DNA]</scope>
    <source>
        <strain evidence="10 11">CCM 7228</strain>
    </source>
</reference>
<dbReference type="SUPFAM" id="SSF50465">
    <property type="entry name" value="EF-Tu/eEF-1alpha/eIF2-gamma C-terminal domain"/>
    <property type="match status" value="1"/>
</dbReference>
<dbReference type="InterPro" id="IPR057335">
    <property type="entry name" value="Beta-barrel_SelB"/>
</dbReference>
<dbReference type="InterPro" id="IPR005225">
    <property type="entry name" value="Small_GTP-bd"/>
</dbReference>
<evidence type="ECO:0000256" key="3">
    <source>
        <dbReference type="ARBA" id="ARBA00022490"/>
    </source>
</evidence>
<dbReference type="Pfam" id="PF09107">
    <property type="entry name" value="WHD_3rd_SelB"/>
    <property type="match status" value="1"/>
</dbReference>
<dbReference type="SUPFAM" id="SSF46785">
    <property type="entry name" value="Winged helix' DNA-binding domain"/>
    <property type="match status" value="2"/>
</dbReference>
<dbReference type="EMBL" id="JBHLVO010000002">
    <property type="protein sequence ID" value="MFC0270459.1"/>
    <property type="molecule type" value="Genomic_DNA"/>
</dbReference>
<comment type="subcellular location">
    <subcellularLocation>
        <location evidence="1">Cytoplasm</location>
    </subcellularLocation>
</comment>
<name>A0ABV6GB79_9BACI</name>
<comment type="function">
    <text evidence="7">Translation factor necessary for the incorporation of selenocysteine into proteins. It probably replaces EF-Tu for the insertion of selenocysteine directed by the UGA codon. SelB binds GTP and GDP.</text>
</comment>
<keyword evidence="3" id="KW-0963">Cytoplasm</keyword>
<dbReference type="PROSITE" id="PS51722">
    <property type="entry name" value="G_TR_2"/>
    <property type="match status" value="1"/>
</dbReference>
<dbReference type="InterPro" id="IPR050055">
    <property type="entry name" value="EF-Tu_GTPase"/>
</dbReference>
<dbReference type="Gene3D" id="1.10.10.10">
    <property type="entry name" value="Winged helix-like DNA-binding domain superfamily/Winged helix DNA-binding domain"/>
    <property type="match status" value="1"/>
</dbReference>
<dbReference type="PANTHER" id="PTHR43721:SF22">
    <property type="entry name" value="ELONGATION FACTOR TU, MITOCHONDRIAL"/>
    <property type="match status" value="1"/>
</dbReference>
<dbReference type="InterPro" id="IPR004161">
    <property type="entry name" value="EFTu-like_2"/>
</dbReference>
<proteinExistence type="predicted"/>
<evidence type="ECO:0000256" key="5">
    <source>
        <dbReference type="ARBA" id="ARBA00022917"/>
    </source>
</evidence>
<dbReference type="InterPro" id="IPR000795">
    <property type="entry name" value="T_Tr_GTP-bd_dom"/>
</dbReference>
<evidence type="ECO:0000256" key="2">
    <source>
        <dbReference type="ARBA" id="ARBA00015953"/>
    </source>
</evidence>
<keyword evidence="11" id="KW-1185">Reference proteome</keyword>
<sequence>MGYYTIGIAGHIDHGKTTLTKALTNVDTDRLKEEKERNISIELGYAPFQIKENYHVSIIDVPGHEKFIRQMIAGVTGIDLVLVVVAADEGLMPQTKEHFEILSLLGIKQAIIVVTKADLVDDEQLELASEEIRDYVNDTDFKTAEIVYVDGVSKRGISTLNEKIIGNLDQLQKRDDKGALRLPVDQVFTLQGHGTILRGTLHDGTITAGQSITILPDGYKGKVRQLQSQNKTVTKAFPGQRVAINISGIDRGKLQRGHVIVDSGHYAISECIDVIIRTTRLMELPLKQRTLVKLHIGTSEVMGKIVFFDRNTLEAVAEEEVYCQIRLDEPIVAKKGDRFILRRPSPTETFAGGKVINVNGGKYHFGSKTINMLKQMEKGSLLDQLISLLEEHKLLSYENMIKQLGLTKQELNQLLEEGVAAGQIIKLSGQIFAYTVVKQLDDDVLLHLEQYHIQNPLRHGIPKAELIQTYKKSYPEKLVNAVFDQLKINNDICLNGPNIYLNTFQPALPKQWEKRMNGVIDKLEEQGLEPKPIEELTVQAEIPDKIAKEFINYLKNEQIVDKLDEKHLIHHKVLHHTTHVLKDEYPDSFTLQEAKSVLNVSRKYLVLILELLDRKKVTIRNDQKRKWTAI</sequence>
<dbReference type="SUPFAM" id="SSF52540">
    <property type="entry name" value="P-loop containing nucleoside triphosphate hydrolases"/>
    <property type="match status" value="1"/>
</dbReference>
<dbReference type="NCBIfam" id="TIGR00475">
    <property type="entry name" value="selB"/>
    <property type="match status" value="1"/>
</dbReference>
<evidence type="ECO:0000313" key="10">
    <source>
        <dbReference type="EMBL" id="MFC0270459.1"/>
    </source>
</evidence>
<evidence type="ECO:0000259" key="9">
    <source>
        <dbReference type="PROSITE" id="PS51722"/>
    </source>
</evidence>
<dbReference type="PANTHER" id="PTHR43721">
    <property type="entry name" value="ELONGATION FACTOR TU-RELATED"/>
    <property type="match status" value="1"/>
</dbReference>
<keyword evidence="5" id="KW-0648">Protein biosynthesis</keyword>
<keyword evidence="4" id="KW-0547">Nucleotide-binding</keyword>
<evidence type="ECO:0000256" key="8">
    <source>
        <dbReference type="ARBA" id="ARBA00031615"/>
    </source>
</evidence>
<dbReference type="InterPro" id="IPR036390">
    <property type="entry name" value="WH_DNA-bd_sf"/>
</dbReference>
<dbReference type="InterPro" id="IPR004535">
    <property type="entry name" value="Transl_elong_SelB"/>
</dbReference>
<dbReference type="Gene3D" id="1.10.10.2770">
    <property type="match status" value="1"/>
</dbReference>
<dbReference type="PRINTS" id="PR00315">
    <property type="entry name" value="ELONGATNFCT"/>
</dbReference>